<dbReference type="PANTHER" id="PTHR21666:SF270">
    <property type="entry name" value="MUREIN HYDROLASE ACTIVATOR ENVC"/>
    <property type="match status" value="1"/>
</dbReference>
<evidence type="ECO:0000313" key="5">
    <source>
        <dbReference type="EMBL" id="MDT7015363.1"/>
    </source>
</evidence>
<feature type="domain" description="Tape measure protein N-terminal" evidence="4">
    <location>
        <begin position="139"/>
        <end position="324"/>
    </location>
</feature>
<evidence type="ECO:0000313" key="6">
    <source>
        <dbReference type="Proteomes" id="UP001254075"/>
    </source>
</evidence>
<accession>A0AAW8W9A6</accession>
<dbReference type="CDD" id="cd12797">
    <property type="entry name" value="M23_peptidase"/>
    <property type="match status" value="1"/>
</dbReference>
<dbReference type="SUPFAM" id="SSF53955">
    <property type="entry name" value="Lysozyme-like"/>
    <property type="match status" value="1"/>
</dbReference>
<dbReference type="Gene3D" id="1.10.530.10">
    <property type="match status" value="1"/>
</dbReference>
<feature type="compositionally biased region" description="Low complexity" evidence="1">
    <location>
        <begin position="1164"/>
        <end position="1175"/>
    </location>
</feature>
<dbReference type="PANTHER" id="PTHR21666">
    <property type="entry name" value="PEPTIDASE-RELATED"/>
    <property type="match status" value="1"/>
</dbReference>
<dbReference type="Pfam" id="PF20155">
    <property type="entry name" value="TMP_3"/>
    <property type="match status" value="1"/>
</dbReference>
<protein>
    <submittedName>
        <fullName evidence="5">Tape measure protein</fullName>
    </submittedName>
</protein>
<dbReference type="EMBL" id="JAVLAM010000006">
    <property type="protein sequence ID" value="MDT7015363.1"/>
    <property type="molecule type" value="Genomic_DNA"/>
</dbReference>
<dbReference type="InterPro" id="IPR008258">
    <property type="entry name" value="Transglycosylase_SLT_dom_1"/>
</dbReference>
<feature type="domain" description="Transglycosylase SLT" evidence="2">
    <location>
        <begin position="1240"/>
        <end position="1339"/>
    </location>
</feature>
<evidence type="ECO:0000256" key="1">
    <source>
        <dbReference type="SAM" id="MobiDB-lite"/>
    </source>
</evidence>
<dbReference type="Proteomes" id="UP001254075">
    <property type="component" value="Unassembled WGS sequence"/>
</dbReference>
<dbReference type="InterPro" id="IPR016047">
    <property type="entry name" value="M23ase_b-sheet_dom"/>
</dbReference>
<dbReference type="Gene3D" id="2.70.70.10">
    <property type="entry name" value="Glucose Permease (Domain IIA)"/>
    <property type="match status" value="1"/>
</dbReference>
<name>A0AAW8W9A6_9LACO</name>
<dbReference type="Pfam" id="PF01551">
    <property type="entry name" value="Peptidase_M23"/>
    <property type="match status" value="1"/>
</dbReference>
<dbReference type="SUPFAM" id="SSF51261">
    <property type="entry name" value="Duplicated hybrid motif"/>
    <property type="match status" value="1"/>
</dbReference>
<dbReference type="RefSeq" id="WP_313845692.1">
    <property type="nucleotide sequence ID" value="NZ_JAVLAM010000006.1"/>
</dbReference>
<dbReference type="InterPro" id="IPR011055">
    <property type="entry name" value="Dup_hybrid_motif"/>
</dbReference>
<evidence type="ECO:0000259" key="2">
    <source>
        <dbReference type="Pfam" id="PF01464"/>
    </source>
</evidence>
<dbReference type="InterPro" id="IPR050570">
    <property type="entry name" value="Cell_wall_metabolism_enzyme"/>
</dbReference>
<proteinExistence type="predicted"/>
<feature type="domain" description="M23ase beta-sheet core" evidence="3">
    <location>
        <begin position="1040"/>
        <end position="1137"/>
    </location>
</feature>
<organism evidence="5 6">
    <name type="scientific">Levilactobacillus namurensis</name>
    <dbReference type="NCBI Taxonomy" id="380393"/>
    <lineage>
        <taxon>Bacteria</taxon>
        <taxon>Bacillati</taxon>
        <taxon>Bacillota</taxon>
        <taxon>Bacilli</taxon>
        <taxon>Lactobacillales</taxon>
        <taxon>Lactobacillaceae</taxon>
        <taxon>Levilactobacillus</taxon>
    </lineage>
</organism>
<sequence length="1421" mass="154152">MDSAKNETNKVTENVHKMQQEFKHTSDAAKKVKLNSGLNSDINKSTEEVKKLAKSADQSGNKFKEMFRKLRSGSSKSNGSFSKLHDSAKKTFDEVHKGSGLLKKVVGAALVSNAVISSWYALKGGISNALKAGEEYDKEQQVMHATWNTLTDSSVKGNRMVKAINSMSVAFGQSAGLVNELNQQFYHVLDKQGPTDRLTKSVLTMADTLGMSAENTKRLGLNFTHMMASSKMQLGDFNMISDQLPMFGSKLLAYERKAMHNSHLTMSQLRKDMSAGKVSAKDAENVMNSLGKKYAEASENMMKTLPGMERVMSARGAALFGALEKPFMKAKNPIFGAISKWVSDKKTEKEFTKVGTAASKGLNTITQSFAKVFNPKESPHLANDVMNNIAKGVTSVSNTIAHHAKSIVEFFKSLYYTVKILKDVGAGFAKGLVSGLSAIVTPIGKLAGNSKKIHSFSDALKSITNHKKGLEDIGKLLAGIWGTSKAMKGISFAKNMVGKTTRMFIKPEIDSKTGKHELTLFSKTIRGSARAIGRSLKWTAKIGWKGSKAATRGLRTATKATSRVIGKSLRWTAKLAYKGVVKGLSAIKRAAIATGKGFKRAFKFLKANPFIAIITGAIAVGAALYKLYKHNKKFRKFVNGLISWAKKAWKGVTKWFRKLANGVRKYIHHLVKYVNKRWGWLFKDLWKLTKGAFKTILDILKTFYDLFTGKWGKLKKDVAKIGKDLWKDAKHLFKTGFDWVNKLTGGRLGKMVDFFKNAWHSIGKGWKNFWNGIDDWFSNLWKGIVKHVQNGINDVIKVLNVGIGGIDWVIHKFGGSKKAIGKIGYVHLATGTGTLSGQRRAITKPTMAMLNDGHDSPETGNREMLIHPNGMGELIKGTNVMRMLEPGAEVLNASETKFAMSLNGLSHFAKGTGLLSNLWNGAKSVGSSVVGGVEKGFGAIGNFAGGVLKATKKVFDTVKSIVKDPSKYLTGLLKKPSGKGVVLSDFANGFFDKMKSSATNWWSSLWSMVDLDGGSAGGNWRHNPGLSETNGFGASRSFGSHDGVDFSGPLGSAIRAVHGGTVTHVGRPLHGWPYSQLGDVITVASNDGWQEIYQEFGGMNNIKVGTGDVIKTGQRIATLGRLNGAGSGSHVHIGVSHGSLWDHGGSSTKGWYDVTKMHGKSDGSPKSSKKPASSGIQSLIKGQVGNGFFKFMSKLASKFGDTGSYGNPAGDGVSRWRKYVVKALKANGFSASPSQISAWMRVIARESNGNPKAINNWDSNAKAGHPSKGLVQTIDSTFNAYKFKGHGQIYNGFDDLLAGINYMKHIYGKGASAFSRVSGPEGYAKGGHINRNKLSIVGEKGWELFKPDTAGTVIPHEASEKLISGSKGKVTISAPTKVVIQGNADKSSIDELDSRLEKRNDDLVEKLRELWGLNDEGGLTV</sequence>
<gene>
    <name evidence="5" type="ORF">RI532_13355</name>
</gene>
<reference evidence="5" key="1">
    <citation type="submission" date="2023-08" db="EMBL/GenBank/DDBJ databases">
        <authorList>
            <person name="Page C.A."/>
            <person name="Perez-Diaz I.M."/>
        </authorList>
    </citation>
    <scope>NUCLEOTIDE SEQUENCE</scope>
    <source>
        <strain evidence="5">3.8.38</strain>
    </source>
</reference>
<dbReference type="InterPro" id="IPR023346">
    <property type="entry name" value="Lysozyme-like_dom_sf"/>
</dbReference>
<dbReference type="Pfam" id="PF01464">
    <property type="entry name" value="SLT"/>
    <property type="match status" value="1"/>
</dbReference>
<evidence type="ECO:0000259" key="4">
    <source>
        <dbReference type="Pfam" id="PF20155"/>
    </source>
</evidence>
<feature type="region of interest" description="Disordered" evidence="1">
    <location>
        <begin position="1156"/>
        <end position="1175"/>
    </location>
</feature>
<dbReference type="InterPro" id="IPR013491">
    <property type="entry name" value="Tape_meas_N"/>
</dbReference>
<dbReference type="GO" id="GO:0004222">
    <property type="term" value="F:metalloendopeptidase activity"/>
    <property type="evidence" value="ECO:0007669"/>
    <property type="project" value="TreeGrafter"/>
</dbReference>
<dbReference type="CDD" id="cd13402">
    <property type="entry name" value="LT_TF-like"/>
    <property type="match status" value="1"/>
</dbReference>
<evidence type="ECO:0000259" key="3">
    <source>
        <dbReference type="Pfam" id="PF01551"/>
    </source>
</evidence>
<comment type="caution">
    <text evidence="5">The sequence shown here is derived from an EMBL/GenBank/DDBJ whole genome shotgun (WGS) entry which is preliminary data.</text>
</comment>